<dbReference type="InterPro" id="IPR045000">
    <property type="entry name" value="TR"/>
</dbReference>
<evidence type="ECO:0000256" key="2">
    <source>
        <dbReference type="ARBA" id="ARBA00023002"/>
    </source>
</evidence>
<sequence>HPFCLLGTRHAIVEELCSLGAAVHTCSRNETALEECLEEWRRKGLMVTGCVCDVSSRGQREKLMETVSSVFSGKLNILVKN</sequence>
<gene>
    <name evidence="4" type="ORF">TAV2_LOCUS8445</name>
</gene>
<evidence type="ECO:0000313" key="4">
    <source>
        <dbReference type="EMBL" id="CAH2049829.1"/>
    </source>
</evidence>
<dbReference type="PANTHER" id="PTHR42898">
    <property type="entry name" value="TROPINONE REDUCTASE"/>
    <property type="match status" value="1"/>
</dbReference>
<dbReference type="Gene3D" id="3.40.50.720">
    <property type="entry name" value="NAD(P)-binding Rossmann-like Domain"/>
    <property type="match status" value="1"/>
</dbReference>
<feature type="non-terminal residue" evidence="4">
    <location>
        <position position="81"/>
    </location>
</feature>
<dbReference type="GO" id="GO:0016491">
    <property type="term" value="F:oxidoreductase activity"/>
    <property type="evidence" value="ECO:0007669"/>
    <property type="project" value="UniProtKB-KW"/>
</dbReference>
<dbReference type="Proteomes" id="UP000836841">
    <property type="component" value="Unassembled WGS sequence"/>
</dbReference>
<dbReference type="EMBL" id="CAJVSB020000355">
    <property type="protein sequence ID" value="CAH2049829.1"/>
    <property type="molecule type" value="Genomic_DNA"/>
</dbReference>
<evidence type="ECO:0000256" key="1">
    <source>
        <dbReference type="ARBA" id="ARBA00022857"/>
    </source>
</evidence>
<organism evidence="4 5">
    <name type="scientific">Thlaspi arvense</name>
    <name type="common">Field penny-cress</name>
    <dbReference type="NCBI Taxonomy" id="13288"/>
    <lineage>
        <taxon>Eukaryota</taxon>
        <taxon>Viridiplantae</taxon>
        <taxon>Streptophyta</taxon>
        <taxon>Embryophyta</taxon>
        <taxon>Tracheophyta</taxon>
        <taxon>Spermatophyta</taxon>
        <taxon>Magnoliopsida</taxon>
        <taxon>eudicotyledons</taxon>
        <taxon>Gunneridae</taxon>
        <taxon>Pentapetalae</taxon>
        <taxon>rosids</taxon>
        <taxon>malvids</taxon>
        <taxon>Brassicales</taxon>
        <taxon>Brassicaceae</taxon>
        <taxon>Thlaspideae</taxon>
        <taxon>Thlaspi</taxon>
    </lineage>
</organism>
<name>A0AAU9RXX2_THLAR</name>
<accession>A0AAU9RXX2</accession>
<evidence type="ECO:0000256" key="3">
    <source>
        <dbReference type="ARBA" id="ARBA00025714"/>
    </source>
</evidence>
<feature type="non-terminal residue" evidence="4">
    <location>
        <position position="1"/>
    </location>
</feature>
<keyword evidence="5" id="KW-1185">Reference proteome</keyword>
<keyword evidence="2" id="KW-0560">Oxidoreductase</keyword>
<keyword evidence="1" id="KW-0521">NADP</keyword>
<comment type="caution">
    <text evidence="4">The sequence shown here is derived from an EMBL/GenBank/DDBJ whole genome shotgun (WGS) entry which is preliminary data.</text>
</comment>
<reference evidence="4 5" key="1">
    <citation type="submission" date="2022-03" db="EMBL/GenBank/DDBJ databases">
        <authorList>
            <person name="Nunn A."/>
            <person name="Chopra R."/>
            <person name="Nunn A."/>
            <person name="Contreras Garrido A."/>
        </authorList>
    </citation>
    <scope>NUCLEOTIDE SEQUENCE [LARGE SCALE GENOMIC DNA]</scope>
</reference>
<evidence type="ECO:0008006" key="6">
    <source>
        <dbReference type="Google" id="ProtNLM"/>
    </source>
</evidence>
<dbReference type="InterPro" id="IPR002347">
    <property type="entry name" value="SDR_fam"/>
</dbReference>
<dbReference type="SUPFAM" id="SSF51735">
    <property type="entry name" value="NAD(P)-binding Rossmann-fold domains"/>
    <property type="match status" value="1"/>
</dbReference>
<evidence type="ECO:0000313" key="5">
    <source>
        <dbReference type="Proteomes" id="UP000836841"/>
    </source>
</evidence>
<proteinExistence type="inferred from homology"/>
<dbReference type="Pfam" id="PF00106">
    <property type="entry name" value="adh_short"/>
    <property type="match status" value="1"/>
</dbReference>
<dbReference type="PANTHER" id="PTHR42898:SF6">
    <property type="entry name" value="NADP-DEPENDENT MANNITOL DEHYDROGENASE"/>
    <property type="match status" value="1"/>
</dbReference>
<dbReference type="AlphaFoldDB" id="A0AAU9RXX2"/>
<protein>
    <recommendedName>
        <fullName evidence="6">Tropinone reductase</fullName>
    </recommendedName>
</protein>
<dbReference type="InterPro" id="IPR036291">
    <property type="entry name" value="NAD(P)-bd_dom_sf"/>
</dbReference>
<comment type="similarity">
    <text evidence="3">Belongs to the short-chain dehydrogenases/reductases (SDR) family. SDR65C subfamily.</text>
</comment>